<organism evidence="4 5">
    <name type="scientific">Winogradskyella wandonensis</name>
    <dbReference type="NCBI Taxonomy" id="1442586"/>
    <lineage>
        <taxon>Bacteria</taxon>
        <taxon>Pseudomonadati</taxon>
        <taxon>Bacteroidota</taxon>
        <taxon>Flavobacteriia</taxon>
        <taxon>Flavobacteriales</taxon>
        <taxon>Flavobacteriaceae</taxon>
        <taxon>Winogradskyella</taxon>
    </lineage>
</organism>
<dbReference type="InterPro" id="IPR045851">
    <property type="entry name" value="AMP-bd_C_sf"/>
</dbReference>
<evidence type="ECO:0000313" key="5">
    <source>
        <dbReference type="Proteomes" id="UP000295714"/>
    </source>
</evidence>
<dbReference type="Proteomes" id="UP000295714">
    <property type="component" value="Unassembled WGS sequence"/>
</dbReference>
<dbReference type="GO" id="GO:0031956">
    <property type="term" value="F:medium-chain fatty acid-CoA ligase activity"/>
    <property type="evidence" value="ECO:0007669"/>
    <property type="project" value="TreeGrafter"/>
</dbReference>
<keyword evidence="2 4" id="KW-0436">Ligase</keyword>
<comment type="caution">
    <text evidence="4">The sequence shown here is derived from an EMBL/GenBank/DDBJ whole genome shotgun (WGS) entry which is preliminary data.</text>
</comment>
<dbReference type="RefSeq" id="WP_132703332.1">
    <property type="nucleotide sequence ID" value="NZ_SMGI01000001.1"/>
</dbReference>
<dbReference type="InterPro" id="IPR042099">
    <property type="entry name" value="ANL_N_sf"/>
</dbReference>
<dbReference type="OrthoDB" id="8870348at2"/>
<dbReference type="AlphaFoldDB" id="A0A4R1KWG1"/>
<feature type="domain" description="AMP-dependent synthetase/ligase" evidence="3">
    <location>
        <begin position="60"/>
        <end position="204"/>
    </location>
</feature>
<evidence type="ECO:0000259" key="3">
    <source>
        <dbReference type="Pfam" id="PF00501"/>
    </source>
</evidence>
<dbReference type="Pfam" id="PF00501">
    <property type="entry name" value="AMP-binding"/>
    <property type="match status" value="1"/>
</dbReference>
<dbReference type="EMBL" id="SMGI01000001">
    <property type="protein sequence ID" value="TCK69040.1"/>
    <property type="molecule type" value="Genomic_DNA"/>
</dbReference>
<dbReference type="PANTHER" id="PTHR43201:SF5">
    <property type="entry name" value="MEDIUM-CHAIN ACYL-COA LIGASE ACSF2, MITOCHONDRIAL"/>
    <property type="match status" value="1"/>
</dbReference>
<gene>
    <name evidence="4" type="ORF">DFQ05_0551</name>
</gene>
<keyword evidence="5" id="KW-1185">Reference proteome</keyword>
<comment type="similarity">
    <text evidence="1">Belongs to the ATP-dependent AMP-binding enzyme family.</text>
</comment>
<dbReference type="InterPro" id="IPR000873">
    <property type="entry name" value="AMP-dep_synth/lig_dom"/>
</dbReference>
<sequence>MTPQFNKIHNRFKFNGHYFSHEELKEVAYSLVKEGKNYEQATGDFLLDWLNDNDYIHVNTSGSTGKPKSIKLQKQAMVHSAIATGNFFKLEPGNKALNCLPSHYIAGKMMLVRAMILGLEIDCVEPSTHPIFDYETQYDFSAMIPLQLKHVINYTQNIKTIIVGGSKITQPLLERIKQSTSVFYETYGMTETVTHVALKPLESKRQKGSDTFTALPEVVFTQDQRDCLVIDAPNLTEEKLITNDIVELLSSTQFKWLGRYDNVINSGGVKLFPEQIEDKLHAVIDERFIVASEPDDSLGEKLVLIIENPRDSVDSFKTRINHLKGLTKYEVPKEIYTVNRFLETANGKIQRKKTINSVLG</sequence>
<accession>A0A4R1KWG1</accession>
<evidence type="ECO:0000256" key="1">
    <source>
        <dbReference type="ARBA" id="ARBA00006432"/>
    </source>
</evidence>
<protein>
    <submittedName>
        <fullName evidence="4">O-succinylbenzoic acid--CoA ligase</fullName>
    </submittedName>
</protein>
<proteinExistence type="inferred from homology"/>
<evidence type="ECO:0000256" key="2">
    <source>
        <dbReference type="ARBA" id="ARBA00022598"/>
    </source>
</evidence>
<dbReference type="GO" id="GO:0006631">
    <property type="term" value="P:fatty acid metabolic process"/>
    <property type="evidence" value="ECO:0007669"/>
    <property type="project" value="TreeGrafter"/>
</dbReference>
<dbReference type="Gene3D" id="3.40.50.12780">
    <property type="entry name" value="N-terminal domain of ligase-like"/>
    <property type="match status" value="1"/>
</dbReference>
<reference evidence="4 5" key="1">
    <citation type="journal article" date="2015" name="Stand. Genomic Sci.">
        <title>Genomic Encyclopedia of Bacterial and Archaeal Type Strains, Phase III: the genomes of soil and plant-associated and newly described type strains.</title>
        <authorList>
            <person name="Whitman W.B."/>
            <person name="Woyke T."/>
            <person name="Klenk H.P."/>
            <person name="Zhou Y."/>
            <person name="Lilburn T.G."/>
            <person name="Beck B.J."/>
            <person name="De Vos P."/>
            <person name="Vandamme P."/>
            <person name="Eisen J.A."/>
            <person name="Garrity G."/>
            <person name="Hugenholtz P."/>
            <person name="Kyrpides N.C."/>
        </authorList>
    </citation>
    <scope>NUCLEOTIDE SEQUENCE [LARGE SCALE GENOMIC DNA]</scope>
    <source>
        <strain evidence="4 5">CECT 8445</strain>
    </source>
</reference>
<name>A0A4R1KWG1_9FLAO</name>
<evidence type="ECO:0000313" key="4">
    <source>
        <dbReference type="EMBL" id="TCK69040.1"/>
    </source>
</evidence>
<dbReference type="PANTHER" id="PTHR43201">
    <property type="entry name" value="ACYL-COA SYNTHETASE"/>
    <property type="match status" value="1"/>
</dbReference>
<dbReference type="SUPFAM" id="SSF56801">
    <property type="entry name" value="Acetyl-CoA synthetase-like"/>
    <property type="match status" value="1"/>
</dbReference>
<dbReference type="Gene3D" id="3.30.300.30">
    <property type="match status" value="1"/>
</dbReference>